<dbReference type="AlphaFoldDB" id="A0A6J1DHF6"/>
<dbReference type="RefSeq" id="XP_022153660.1">
    <property type="nucleotide sequence ID" value="XM_022297968.1"/>
</dbReference>
<keyword evidence="2" id="KW-1185">Reference proteome</keyword>
<feature type="compositionally biased region" description="Polar residues" evidence="1">
    <location>
        <begin position="627"/>
        <end position="640"/>
    </location>
</feature>
<dbReference type="Proteomes" id="UP000504603">
    <property type="component" value="Unplaced"/>
</dbReference>
<feature type="compositionally biased region" description="Basic and acidic residues" evidence="1">
    <location>
        <begin position="647"/>
        <end position="657"/>
    </location>
</feature>
<dbReference type="PANTHER" id="PTHR34775">
    <property type="entry name" value="TRANSMEMBRANE PROTEIN"/>
    <property type="match status" value="1"/>
</dbReference>
<feature type="region of interest" description="Disordered" evidence="1">
    <location>
        <begin position="611"/>
        <end position="676"/>
    </location>
</feature>
<feature type="compositionally biased region" description="Basic residues" evidence="1">
    <location>
        <begin position="665"/>
        <end position="676"/>
    </location>
</feature>
<dbReference type="OrthoDB" id="1938687at2759"/>
<feature type="compositionally biased region" description="Polar residues" evidence="1">
    <location>
        <begin position="1"/>
        <end position="22"/>
    </location>
</feature>
<proteinExistence type="predicted"/>
<feature type="compositionally biased region" description="Acidic residues" evidence="1">
    <location>
        <begin position="324"/>
        <end position="344"/>
    </location>
</feature>
<gene>
    <name evidence="3" type="primary">LOC111021113</name>
</gene>
<evidence type="ECO:0000313" key="3">
    <source>
        <dbReference type="RefSeq" id="XP_022153660.1"/>
    </source>
</evidence>
<dbReference type="KEGG" id="mcha:111021113"/>
<feature type="region of interest" description="Disordered" evidence="1">
    <location>
        <begin position="311"/>
        <end position="364"/>
    </location>
</feature>
<feature type="compositionally biased region" description="Basic and acidic residues" evidence="1">
    <location>
        <begin position="29"/>
        <end position="39"/>
    </location>
</feature>
<sequence>MDSKLSASTMFSKSDENNQNYPPSIVNLDPRKSGETEKSAKKVLTERNKAMDLKSGDNPLSEIAKFDPSFCQVDSGSRGNSMSQTRLLSSRVSDFDGDEKNSVAAYDPLTNYLSPRPKFLRYKPSRRREIFFRQQNDGAAEILVSPTPSSEEETGKGKMEDIEGECCEIDEEIEDEGEGDGTVKGLLKFLLTIAGLVLSTLYITSMNTPTPSFEVSRIFRSGFCPILNHTDEFGGSNLVIETLSAKGSNLWDEEVTEATSNMNPEGVGQFIHQEDAKNVGFLEETEMLNGENEYGNLEKVEDPEQVEEVVEKSQAGPGGTMADEMTEGEENEVEFSELIVEDDGNQEKRKENDESIQASKPSILNGFDQDNLLSDILVAVGNEYTPKQEEVFEMEEVGDWEMVESNKGEAESSVREASKSTIWERTANVISSFVEDLEKLKSELVELMHTETESVLKVILGLSVSSAILTCLVLSFQFKKKKVDKKVPTISASVTPSLLQSPVVEAEKIITREPPSPSRSPSTIKPTCVVDKSNHEHIGNVDSFKMLSSSIHSRDEVESSKELYHHEAPTVQFLGEIVVGGMSNSLKNRSGLKNRMIEAEDSSFHASVEQKPVSKNMNSGPEEALSEFSTTSSPSYGSTITKKKAVKKEVRGDEEVKSIPTPVRRSSRIRNRIVSP</sequence>
<dbReference type="GeneID" id="111021113"/>
<organism evidence="2 3">
    <name type="scientific">Momordica charantia</name>
    <name type="common">Bitter gourd</name>
    <name type="synonym">Balsam pear</name>
    <dbReference type="NCBI Taxonomy" id="3673"/>
    <lineage>
        <taxon>Eukaryota</taxon>
        <taxon>Viridiplantae</taxon>
        <taxon>Streptophyta</taxon>
        <taxon>Embryophyta</taxon>
        <taxon>Tracheophyta</taxon>
        <taxon>Spermatophyta</taxon>
        <taxon>Magnoliopsida</taxon>
        <taxon>eudicotyledons</taxon>
        <taxon>Gunneridae</taxon>
        <taxon>Pentapetalae</taxon>
        <taxon>rosids</taxon>
        <taxon>fabids</taxon>
        <taxon>Cucurbitales</taxon>
        <taxon>Cucurbitaceae</taxon>
        <taxon>Momordiceae</taxon>
        <taxon>Momordica</taxon>
    </lineage>
</organism>
<protein>
    <submittedName>
        <fullName evidence="3">Uncharacterized protein LOC111021113</fullName>
    </submittedName>
</protein>
<feature type="region of interest" description="Disordered" evidence="1">
    <location>
        <begin position="1"/>
        <end position="39"/>
    </location>
</feature>
<dbReference type="PANTHER" id="PTHR34775:SF6">
    <property type="entry name" value="TRANSMEMBRANE PROTEIN"/>
    <property type="match status" value="1"/>
</dbReference>
<evidence type="ECO:0000313" key="2">
    <source>
        <dbReference type="Proteomes" id="UP000504603"/>
    </source>
</evidence>
<reference evidence="3" key="1">
    <citation type="submission" date="2025-08" db="UniProtKB">
        <authorList>
            <consortium name="RefSeq"/>
        </authorList>
    </citation>
    <scope>IDENTIFICATION</scope>
    <source>
        <strain evidence="3">OHB3-1</strain>
    </source>
</reference>
<evidence type="ECO:0000256" key="1">
    <source>
        <dbReference type="SAM" id="MobiDB-lite"/>
    </source>
</evidence>
<accession>A0A6J1DHF6</accession>
<name>A0A6J1DHF6_MOMCH</name>